<gene>
    <name evidence="1" type="ORF">NITFAB_0381</name>
</gene>
<dbReference type="EMBL" id="LS423452">
    <property type="protein sequence ID" value="SPS04792.1"/>
    <property type="molecule type" value="Genomic_DNA"/>
</dbReference>
<accession>A0A2X0R4G4</accession>
<evidence type="ECO:0008006" key="2">
    <source>
        <dbReference type="Google" id="ProtNLM"/>
    </source>
</evidence>
<organism evidence="1">
    <name type="scientific">Candidatus Nitrotoga fabula</name>
    <dbReference type="NCBI Taxonomy" id="2182327"/>
    <lineage>
        <taxon>Bacteria</taxon>
        <taxon>Pseudomonadati</taxon>
        <taxon>Pseudomonadota</taxon>
        <taxon>Betaproteobacteria</taxon>
        <taxon>Nitrosomonadales</taxon>
        <taxon>Gallionellaceae</taxon>
        <taxon>Candidatus Nitrotoga</taxon>
    </lineage>
</organism>
<protein>
    <recommendedName>
        <fullName evidence="2">Helix-turn-helix domain-containing protein</fullName>
    </recommendedName>
</protein>
<dbReference type="AlphaFoldDB" id="A0A2X0R4G4"/>
<evidence type="ECO:0000313" key="1">
    <source>
        <dbReference type="EMBL" id="SPS04792.1"/>
    </source>
</evidence>
<sequence length="76" mass="9114">MTKHFRQEASQSEPFVDARVAAYRMHLPMYYLINAVQREKMDIPYYRIGRMIRFRMSELEAWFSAAAREEEDHAGL</sequence>
<name>A0A2X0R4G4_9PROT</name>
<proteinExistence type="predicted"/>
<reference evidence="1" key="1">
    <citation type="submission" date="2018-05" db="EMBL/GenBank/DDBJ databases">
        <authorList>
            <person name="Lanie J.A."/>
            <person name="Ng W.-L."/>
            <person name="Kazmierczak K.M."/>
            <person name="Andrzejewski T.M."/>
            <person name="Davidsen T.M."/>
            <person name="Wayne K.J."/>
            <person name="Tettelin H."/>
            <person name="Glass J.I."/>
            <person name="Rusch D."/>
            <person name="Podicherti R."/>
            <person name="Tsui H.-C.T."/>
            <person name="Winkler M.E."/>
        </authorList>
    </citation>
    <scope>NUCLEOTIDE SEQUENCE</scope>
    <source>
        <strain evidence="1">KNB</strain>
    </source>
</reference>